<dbReference type="PANTHER" id="PTHR42756">
    <property type="entry name" value="TRANSCRIPTIONAL REGULATOR, MARR"/>
    <property type="match status" value="1"/>
</dbReference>
<keyword evidence="7" id="KW-1185">Reference proteome</keyword>
<keyword evidence="2" id="KW-0238">DNA-binding</keyword>
<evidence type="ECO:0000313" key="6">
    <source>
        <dbReference type="EMBL" id="QPI53313.1"/>
    </source>
</evidence>
<gene>
    <name evidence="6" type="ORF">IV454_17175</name>
</gene>
<dbReference type="Gene3D" id="1.10.10.10">
    <property type="entry name" value="Winged helix-like DNA-binding domain superfamily/Winged helix DNA-binding domain"/>
    <property type="match status" value="1"/>
</dbReference>
<dbReference type="InterPro" id="IPR036390">
    <property type="entry name" value="WH_DNA-bd_sf"/>
</dbReference>
<dbReference type="SUPFAM" id="SSF46785">
    <property type="entry name" value="Winged helix' DNA-binding domain"/>
    <property type="match status" value="1"/>
</dbReference>
<evidence type="ECO:0000313" key="7">
    <source>
        <dbReference type="Proteomes" id="UP000662888"/>
    </source>
</evidence>
<feature type="domain" description="HTH marR-type" evidence="5">
    <location>
        <begin position="52"/>
        <end position="89"/>
    </location>
</feature>
<dbReference type="InterPro" id="IPR000835">
    <property type="entry name" value="HTH_MarR-typ"/>
</dbReference>
<organism evidence="6 7">
    <name type="scientific">Massilia antarctica</name>
    <dbReference type="NCBI Taxonomy" id="2765360"/>
    <lineage>
        <taxon>Bacteria</taxon>
        <taxon>Pseudomonadati</taxon>
        <taxon>Pseudomonadota</taxon>
        <taxon>Betaproteobacteria</taxon>
        <taxon>Burkholderiales</taxon>
        <taxon>Oxalobacteraceae</taxon>
        <taxon>Telluria group</taxon>
        <taxon>Massilia</taxon>
    </lineage>
</organism>
<dbReference type="EMBL" id="CP065053">
    <property type="protein sequence ID" value="QPI53313.1"/>
    <property type="molecule type" value="Genomic_DNA"/>
</dbReference>
<accession>A0AA49AB47</accession>
<dbReference type="Pfam" id="PF01047">
    <property type="entry name" value="MarR"/>
    <property type="match status" value="1"/>
</dbReference>
<protein>
    <submittedName>
        <fullName evidence="6">Winged helix-turn-helix transcriptional regulator</fullName>
    </submittedName>
</protein>
<dbReference type="PANTHER" id="PTHR42756:SF1">
    <property type="entry name" value="TRANSCRIPTIONAL REPRESSOR OF EMRAB OPERON"/>
    <property type="match status" value="1"/>
</dbReference>
<evidence type="ECO:0000259" key="5">
    <source>
        <dbReference type="Pfam" id="PF01047"/>
    </source>
</evidence>
<proteinExistence type="predicted"/>
<feature type="region of interest" description="Disordered" evidence="4">
    <location>
        <begin position="1"/>
        <end position="34"/>
    </location>
</feature>
<evidence type="ECO:0000256" key="2">
    <source>
        <dbReference type="ARBA" id="ARBA00023125"/>
    </source>
</evidence>
<keyword evidence="3" id="KW-0804">Transcription</keyword>
<name>A0AA49AB47_9BURK</name>
<keyword evidence="1" id="KW-0805">Transcription regulation</keyword>
<evidence type="ECO:0000256" key="3">
    <source>
        <dbReference type="ARBA" id="ARBA00023163"/>
    </source>
</evidence>
<dbReference type="Proteomes" id="UP000662888">
    <property type="component" value="Chromosome"/>
</dbReference>
<sequence>MRSARSPPHGRRDAPAPNRRRSRHTPGAGGRLRRRVRHAGRAHGYASPDALIELADHIGRDCTTVSRQVAKLESPGLVTRRAGAKDARVREALMTEHGKAMTDAVNIDRERIGRVIFAQWEEREFDELLRLLQKFVADIEHFAAREPAKNADTGT</sequence>
<evidence type="ECO:0000256" key="4">
    <source>
        <dbReference type="SAM" id="MobiDB-lite"/>
    </source>
</evidence>
<reference evidence="6 7" key="1">
    <citation type="submission" date="2020-11" db="EMBL/GenBank/DDBJ databases">
        <authorList>
            <person name="Sun Q."/>
        </authorList>
    </citation>
    <scope>NUCLEOTIDE SEQUENCE [LARGE SCALE GENOMIC DNA]</scope>
    <source>
        <strain evidence="6 7">P8398</strain>
    </source>
</reference>
<dbReference type="InterPro" id="IPR036388">
    <property type="entry name" value="WH-like_DNA-bd_sf"/>
</dbReference>
<evidence type="ECO:0000256" key="1">
    <source>
        <dbReference type="ARBA" id="ARBA00023015"/>
    </source>
</evidence>